<dbReference type="PROSITE" id="PS00600">
    <property type="entry name" value="AA_TRANSFER_CLASS_3"/>
    <property type="match status" value="1"/>
</dbReference>
<proteinExistence type="inferred from homology"/>
<dbReference type="AlphaFoldDB" id="A0A9N8EH00"/>
<feature type="region of interest" description="Disordered" evidence="4">
    <location>
        <begin position="38"/>
        <end position="66"/>
    </location>
</feature>
<dbReference type="SUPFAM" id="SSF53383">
    <property type="entry name" value="PLP-dependent transferases"/>
    <property type="match status" value="1"/>
</dbReference>
<dbReference type="Gene3D" id="3.40.640.10">
    <property type="entry name" value="Type I PLP-dependent aspartate aminotransferase-like (Major domain)"/>
    <property type="match status" value="1"/>
</dbReference>
<comment type="caution">
    <text evidence="5">The sequence shown here is derived from an EMBL/GenBank/DDBJ whole genome shotgun (WGS) entry which is preliminary data.</text>
</comment>
<dbReference type="GO" id="GO:0005829">
    <property type="term" value="C:cytosol"/>
    <property type="evidence" value="ECO:0007669"/>
    <property type="project" value="TreeGrafter"/>
</dbReference>
<dbReference type="PANTHER" id="PTHR43094:SF1">
    <property type="entry name" value="AMINOTRANSFERASE CLASS-III"/>
    <property type="match status" value="1"/>
</dbReference>
<dbReference type="Gene3D" id="3.90.1150.10">
    <property type="entry name" value="Aspartate Aminotransferase, domain 1"/>
    <property type="match status" value="1"/>
</dbReference>
<evidence type="ECO:0000256" key="2">
    <source>
        <dbReference type="ARBA" id="ARBA00022898"/>
    </source>
</evidence>
<evidence type="ECO:0000256" key="3">
    <source>
        <dbReference type="RuleBase" id="RU003560"/>
    </source>
</evidence>
<dbReference type="InterPro" id="IPR015421">
    <property type="entry name" value="PyrdxlP-dep_Trfase_major"/>
</dbReference>
<dbReference type="InterPro" id="IPR005814">
    <property type="entry name" value="Aminotrans_3"/>
</dbReference>
<dbReference type="InterPro" id="IPR015422">
    <property type="entry name" value="PyrdxlP-dep_Trfase_small"/>
</dbReference>
<protein>
    <submittedName>
        <fullName evidence="5">Phosphohydroxy-L-lysine phospho-lyase</fullName>
    </submittedName>
</protein>
<dbReference type="GO" id="GO:0008483">
    <property type="term" value="F:transaminase activity"/>
    <property type="evidence" value="ECO:0007669"/>
    <property type="project" value="InterPro"/>
</dbReference>
<sequence length="515" mass="56378">MMRSQALKIALGRTSRPGGQVGISHSMRRQLATGSGSTLGYEPNYSHMPKFEPKDNQSTPGVDTALHESSSWSTDALNTAIRDHSVFTWGPSDAIRKSCVLAKRAEGVYIYDQDDKQYLDWCAGAVCSNLGHSVPAEIQHAIQKQVQELPFVYGDFYVSEIRARLCHLLAQISPGSINGFLFASSGSEANEAAIRLARRYTGRHKIMSRSRSYHGGTSSALGITGDPRTWAVDATISGFVKIIDPFPFTFDWGSNEEEMVERSLGALHHQILTEGPQQIAAIVLESITGANGWMMTPPAYMQGVRALCDEYGILLVCDEVMTGFGRSGRMFGFQHFDGVLPDMYTFAKGTTAAFLPLSGVAMQDHVFDYFRENPTGYGSTYSAHPVCCAAAYATLQHILQIDLVEHVRSVEPVMKAGLERLVAKHPSVKAARTTGLGGGFDLAGKDGNFLIWMHETSPGLALFKQAMMDNGLVTLIRGHHVHCTPPLIITAEEIEEGIEKLDKSLDVLDEWIMAN</sequence>
<dbReference type="CDD" id="cd00610">
    <property type="entry name" value="OAT_like"/>
    <property type="match status" value="1"/>
</dbReference>
<evidence type="ECO:0000313" key="6">
    <source>
        <dbReference type="Proteomes" id="UP001153069"/>
    </source>
</evidence>
<dbReference type="PANTHER" id="PTHR43094">
    <property type="entry name" value="AMINOTRANSFERASE"/>
    <property type="match status" value="1"/>
</dbReference>
<feature type="compositionally biased region" description="Polar residues" evidence="4">
    <location>
        <begin position="56"/>
        <end position="66"/>
    </location>
</feature>
<name>A0A9N8EH00_9STRA</name>
<dbReference type="OrthoDB" id="5419315at2759"/>
<keyword evidence="6" id="KW-1185">Reference proteome</keyword>
<organism evidence="5 6">
    <name type="scientific">Seminavis robusta</name>
    <dbReference type="NCBI Taxonomy" id="568900"/>
    <lineage>
        <taxon>Eukaryota</taxon>
        <taxon>Sar</taxon>
        <taxon>Stramenopiles</taxon>
        <taxon>Ochrophyta</taxon>
        <taxon>Bacillariophyta</taxon>
        <taxon>Bacillariophyceae</taxon>
        <taxon>Bacillariophycidae</taxon>
        <taxon>Naviculales</taxon>
        <taxon>Naviculaceae</taxon>
        <taxon>Seminavis</taxon>
    </lineage>
</organism>
<reference evidence="5" key="1">
    <citation type="submission" date="2020-06" db="EMBL/GenBank/DDBJ databases">
        <authorList>
            <consortium name="Plant Systems Biology data submission"/>
        </authorList>
    </citation>
    <scope>NUCLEOTIDE SEQUENCE</scope>
    <source>
        <strain evidence="5">D6</strain>
    </source>
</reference>
<dbReference type="InterPro" id="IPR049704">
    <property type="entry name" value="Aminotrans_3_PPA_site"/>
</dbReference>
<dbReference type="Pfam" id="PF00202">
    <property type="entry name" value="Aminotran_3"/>
    <property type="match status" value="1"/>
</dbReference>
<accession>A0A9N8EH00</accession>
<dbReference type="GO" id="GO:0030170">
    <property type="term" value="F:pyridoxal phosphate binding"/>
    <property type="evidence" value="ECO:0007669"/>
    <property type="project" value="InterPro"/>
</dbReference>
<comment type="similarity">
    <text evidence="1 3">Belongs to the class-III pyridoxal-phosphate-dependent aminotransferase family.</text>
</comment>
<evidence type="ECO:0000256" key="4">
    <source>
        <dbReference type="SAM" id="MobiDB-lite"/>
    </source>
</evidence>
<dbReference type="InterPro" id="IPR015424">
    <property type="entry name" value="PyrdxlP-dep_Trfase"/>
</dbReference>
<evidence type="ECO:0000313" key="5">
    <source>
        <dbReference type="EMBL" id="CAB9518434.1"/>
    </source>
</evidence>
<evidence type="ECO:0000256" key="1">
    <source>
        <dbReference type="ARBA" id="ARBA00008954"/>
    </source>
</evidence>
<keyword evidence="2 3" id="KW-0663">Pyridoxal phosphate</keyword>
<gene>
    <name evidence="5" type="ORF">SEMRO_934_G221870.1</name>
</gene>
<dbReference type="Proteomes" id="UP001153069">
    <property type="component" value="Unassembled WGS sequence"/>
</dbReference>
<dbReference type="EMBL" id="CAICTM010000932">
    <property type="protein sequence ID" value="CAB9518434.1"/>
    <property type="molecule type" value="Genomic_DNA"/>
</dbReference>